<dbReference type="OrthoDB" id="4580089at2759"/>
<dbReference type="KEGG" id="mtm:MYCTH_2307018"/>
<dbReference type="VEuPathDB" id="FungiDB:MYCTH_2307018"/>
<name>G2QF44_THET4</name>
<proteinExistence type="predicted"/>
<dbReference type="InParanoid" id="G2QF44"/>
<organism evidence="1 2">
    <name type="scientific">Thermothelomyces thermophilus (strain ATCC 42464 / BCRC 31852 / DSM 1799)</name>
    <name type="common">Sporotrichum thermophile</name>
    <dbReference type="NCBI Taxonomy" id="573729"/>
    <lineage>
        <taxon>Eukaryota</taxon>
        <taxon>Fungi</taxon>
        <taxon>Dikarya</taxon>
        <taxon>Ascomycota</taxon>
        <taxon>Pezizomycotina</taxon>
        <taxon>Sordariomycetes</taxon>
        <taxon>Sordariomycetidae</taxon>
        <taxon>Sordariales</taxon>
        <taxon>Chaetomiaceae</taxon>
        <taxon>Thermothelomyces</taxon>
    </lineage>
</organism>
<gene>
    <name evidence="1" type="ORF">MYCTH_2307018</name>
</gene>
<dbReference type="RefSeq" id="XP_003664318.1">
    <property type="nucleotide sequence ID" value="XM_003664270.1"/>
</dbReference>
<dbReference type="Proteomes" id="UP000007322">
    <property type="component" value="Chromosome 4"/>
</dbReference>
<evidence type="ECO:0000313" key="2">
    <source>
        <dbReference type="Proteomes" id="UP000007322"/>
    </source>
</evidence>
<keyword evidence="2" id="KW-1185">Reference proteome</keyword>
<accession>G2QF44</accession>
<dbReference type="EMBL" id="CP003005">
    <property type="protein sequence ID" value="AEO59073.1"/>
    <property type="molecule type" value="Genomic_DNA"/>
</dbReference>
<dbReference type="GeneID" id="11514105"/>
<dbReference type="AlphaFoldDB" id="G2QF44"/>
<sequence length="77" mass="8618">MLLLLIWQVARQGEVVLEIVYRRVMEADQRTVRSVSLLRGLAEMALKVQTFCFVAVDGLDECDGSHLGPEDAQEEVA</sequence>
<evidence type="ECO:0000313" key="1">
    <source>
        <dbReference type="EMBL" id="AEO59073.1"/>
    </source>
</evidence>
<dbReference type="HOGENOM" id="CLU_2639829_0_0_1"/>
<protein>
    <submittedName>
        <fullName evidence="1">Uncharacterized protein</fullName>
    </submittedName>
</protein>
<reference evidence="1 2" key="1">
    <citation type="journal article" date="2011" name="Nat. Biotechnol.">
        <title>Comparative genomic analysis of the thermophilic biomass-degrading fungi Myceliophthora thermophila and Thielavia terrestris.</title>
        <authorList>
            <person name="Berka R.M."/>
            <person name="Grigoriev I.V."/>
            <person name="Otillar R."/>
            <person name="Salamov A."/>
            <person name="Grimwood J."/>
            <person name="Reid I."/>
            <person name="Ishmael N."/>
            <person name="John T."/>
            <person name="Darmond C."/>
            <person name="Moisan M.-C."/>
            <person name="Henrissat B."/>
            <person name="Coutinho P.M."/>
            <person name="Lombard V."/>
            <person name="Natvig D.O."/>
            <person name="Lindquist E."/>
            <person name="Schmutz J."/>
            <person name="Lucas S."/>
            <person name="Harris P."/>
            <person name="Powlowski J."/>
            <person name="Bellemare A."/>
            <person name="Taylor D."/>
            <person name="Butler G."/>
            <person name="de Vries R.P."/>
            <person name="Allijn I.E."/>
            <person name="van den Brink J."/>
            <person name="Ushinsky S."/>
            <person name="Storms R."/>
            <person name="Powell A.J."/>
            <person name="Paulsen I.T."/>
            <person name="Elbourne L.D.H."/>
            <person name="Baker S.E."/>
            <person name="Magnuson J."/>
            <person name="LaBoissiere S."/>
            <person name="Clutterbuck A.J."/>
            <person name="Martinez D."/>
            <person name="Wogulis M."/>
            <person name="de Leon A.L."/>
            <person name="Rey M.W."/>
            <person name="Tsang A."/>
        </authorList>
    </citation>
    <scope>NUCLEOTIDE SEQUENCE [LARGE SCALE GENOMIC DNA]</scope>
    <source>
        <strain evidence="2">ATCC 42464 / BCRC 31852 / DSM 1799</strain>
    </source>
</reference>